<evidence type="ECO:0000256" key="1">
    <source>
        <dbReference type="ARBA" id="ARBA00000085"/>
    </source>
</evidence>
<reference evidence="11 12" key="1">
    <citation type="submission" date="2019-09" db="EMBL/GenBank/DDBJ databases">
        <title>Hydrogenophaga aromatica sp. nov., isolated from a para-xylene-degrading enrichment culture.</title>
        <authorList>
            <person name="Tancsics A."/>
            <person name="Banerjee S."/>
        </authorList>
    </citation>
    <scope>NUCLEOTIDE SEQUENCE [LARGE SCALE GENOMIC DNA]</scope>
    <source>
        <strain evidence="11 12">D2P1</strain>
    </source>
</reference>
<keyword evidence="6 11" id="KW-0418">Kinase</keyword>
<feature type="transmembrane region" description="Helical" evidence="9">
    <location>
        <begin position="158"/>
        <end position="181"/>
    </location>
</feature>
<evidence type="ECO:0000256" key="3">
    <source>
        <dbReference type="ARBA" id="ARBA00022553"/>
    </source>
</evidence>
<dbReference type="PANTHER" id="PTHR43065">
    <property type="entry name" value="SENSOR HISTIDINE KINASE"/>
    <property type="match status" value="1"/>
</dbReference>
<dbReference type="Pfam" id="PF02518">
    <property type="entry name" value="HATPase_c"/>
    <property type="match status" value="1"/>
</dbReference>
<evidence type="ECO:0000256" key="2">
    <source>
        <dbReference type="ARBA" id="ARBA00012438"/>
    </source>
</evidence>
<evidence type="ECO:0000313" key="11">
    <source>
        <dbReference type="EMBL" id="NWF47450.1"/>
    </source>
</evidence>
<evidence type="ECO:0000256" key="8">
    <source>
        <dbReference type="ARBA" id="ARBA00023012"/>
    </source>
</evidence>
<dbReference type="InterPro" id="IPR003594">
    <property type="entry name" value="HATPase_dom"/>
</dbReference>
<dbReference type="SMART" id="SM00387">
    <property type="entry name" value="HATPase_c"/>
    <property type="match status" value="1"/>
</dbReference>
<protein>
    <recommendedName>
        <fullName evidence="2">histidine kinase</fullName>
        <ecNumber evidence="2">2.7.13.3</ecNumber>
    </recommendedName>
</protein>
<dbReference type="InterPro" id="IPR004358">
    <property type="entry name" value="Sig_transdc_His_kin-like_C"/>
</dbReference>
<dbReference type="Gene3D" id="3.30.565.10">
    <property type="entry name" value="Histidine kinase-like ATPase, C-terminal domain"/>
    <property type="match status" value="1"/>
</dbReference>
<dbReference type="InterPro" id="IPR036890">
    <property type="entry name" value="HATPase_C_sf"/>
</dbReference>
<dbReference type="PRINTS" id="PR00344">
    <property type="entry name" value="BCTRLSENSOR"/>
</dbReference>
<dbReference type="AlphaFoldDB" id="A0A7Y8GYZ1"/>
<dbReference type="EMBL" id="VYGV01000016">
    <property type="protein sequence ID" value="NWF47450.1"/>
    <property type="molecule type" value="Genomic_DNA"/>
</dbReference>
<keyword evidence="7" id="KW-0067">ATP-binding</keyword>
<feature type="domain" description="Histidine kinase" evidence="10">
    <location>
        <begin position="232"/>
        <end position="446"/>
    </location>
</feature>
<evidence type="ECO:0000256" key="6">
    <source>
        <dbReference type="ARBA" id="ARBA00022777"/>
    </source>
</evidence>
<dbReference type="Gene3D" id="1.10.287.130">
    <property type="match status" value="1"/>
</dbReference>
<evidence type="ECO:0000256" key="4">
    <source>
        <dbReference type="ARBA" id="ARBA00022679"/>
    </source>
</evidence>
<keyword evidence="4" id="KW-0808">Transferase</keyword>
<dbReference type="GO" id="GO:0005524">
    <property type="term" value="F:ATP binding"/>
    <property type="evidence" value="ECO:0007669"/>
    <property type="project" value="UniProtKB-KW"/>
</dbReference>
<dbReference type="InterPro" id="IPR005467">
    <property type="entry name" value="His_kinase_dom"/>
</dbReference>
<comment type="caution">
    <text evidence="11">The sequence shown here is derived from an EMBL/GenBank/DDBJ whole genome shotgun (WGS) entry which is preliminary data.</text>
</comment>
<dbReference type="CDD" id="cd00082">
    <property type="entry name" value="HisKA"/>
    <property type="match status" value="1"/>
</dbReference>
<gene>
    <name evidence="11" type="ORF">F3K02_19675</name>
</gene>
<evidence type="ECO:0000313" key="12">
    <source>
        <dbReference type="Proteomes" id="UP000545507"/>
    </source>
</evidence>
<evidence type="ECO:0000256" key="9">
    <source>
        <dbReference type="SAM" id="Phobius"/>
    </source>
</evidence>
<dbReference type="Proteomes" id="UP000545507">
    <property type="component" value="Unassembled WGS sequence"/>
</dbReference>
<dbReference type="GO" id="GO:0000155">
    <property type="term" value="F:phosphorelay sensor kinase activity"/>
    <property type="evidence" value="ECO:0007669"/>
    <property type="project" value="InterPro"/>
</dbReference>
<dbReference type="InterPro" id="IPR036097">
    <property type="entry name" value="HisK_dim/P_sf"/>
</dbReference>
<organism evidence="11 12">
    <name type="scientific">Hydrogenophaga aromaticivorans</name>
    <dbReference type="NCBI Taxonomy" id="2610898"/>
    <lineage>
        <taxon>Bacteria</taxon>
        <taxon>Pseudomonadati</taxon>
        <taxon>Pseudomonadota</taxon>
        <taxon>Betaproteobacteria</taxon>
        <taxon>Burkholderiales</taxon>
        <taxon>Comamonadaceae</taxon>
        <taxon>Hydrogenophaga</taxon>
    </lineage>
</organism>
<feature type="transmembrane region" description="Helical" evidence="9">
    <location>
        <begin position="108"/>
        <end position="126"/>
    </location>
</feature>
<feature type="transmembrane region" description="Helical" evidence="9">
    <location>
        <begin position="133"/>
        <end position="152"/>
    </location>
</feature>
<feature type="transmembrane region" description="Helical" evidence="9">
    <location>
        <begin position="55"/>
        <end position="73"/>
    </location>
</feature>
<keyword evidence="5" id="KW-0547">Nucleotide-binding</keyword>
<keyword evidence="9" id="KW-0812">Transmembrane</keyword>
<dbReference type="PROSITE" id="PS50109">
    <property type="entry name" value="HIS_KIN"/>
    <property type="match status" value="1"/>
</dbReference>
<dbReference type="SUPFAM" id="SSF55874">
    <property type="entry name" value="ATPase domain of HSP90 chaperone/DNA topoisomerase II/histidine kinase"/>
    <property type="match status" value="1"/>
</dbReference>
<evidence type="ECO:0000256" key="5">
    <source>
        <dbReference type="ARBA" id="ARBA00022741"/>
    </source>
</evidence>
<sequence>MTGNLSPGQLPASYEEATHQHLVYYSRITCVLAMVLVAGGVGLDAAFYPEHSHDFGLARLVVVALIGAALWSYSSSWGLRHVRGLTYFWIALPQLMIAWMIFSTDGEASIYFVGLTLAVSGISIFLPLTLLEALVFSVFTMLAYTLACVLRVGGVQHWPVLAGQLMFVLFFSLIAITVSVYGERQRRQTYALQTEVQRQKDELLAQNKALVEIKGQLLQREKMAAIGTLSAGLLHELNNPVNYSLMAINMAQTLPAARSDELLKESLVDAKEGMTRIQNIVTDLKTFAYQNPGDNSQRPFLLEQAIRSAQRLAGHELKGVAVSIEVPQDTHVLGDEPAIIGVLINLFSNAAHALAKAQREQPRIDVRVQTEGGRLRVTVHDNGQGILPENIGRVFEPFFTTRDVGAGLGLGLSVSYGIVQRHGGLLAVESEAGAWTAFTFDLPRPE</sequence>
<dbReference type="PANTHER" id="PTHR43065:SF10">
    <property type="entry name" value="PEROXIDE STRESS-ACTIVATED HISTIDINE KINASE MAK3"/>
    <property type="match status" value="1"/>
</dbReference>
<accession>A0A7Y8GYZ1</accession>
<evidence type="ECO:0000256" key="7">
    <source>
        <dbReference type="ARBA" id="ARBA00022840"/>
    </source>
</evidence>
<feature type="transmembrane region" description="Helical" evidence="9">
    <location>
        <begin position="22"/>
        <end position="43"/>
    </location>
</feature>
<dbReference type="RefSeq" id="WP_177137323.1">
    <property type="nucleotide sequence ID" value="NZ_JAGPWB010000018.1"/>
</dbReference>
<keyword evidence="3" id="KW-0597">Phosphoprotein</keyword>
<keyword evidence="8" id="KW-0902">Two-component regulatory system</keyword>
<name>A0A7Y8GYZ1_9BURK</name>
<feature type="transmembrane region" description="Helical" evidence="9">
    <location>
        <begin position="85"/>
        <end position="102"/>
    </location>
</feature>
<dbReference type="EC" id="2.7.13.3" evidence="2"/>
<dbReference type="SUPFAM" id="SSF47384">
    <property type="entry name" value="Homodimeric domain of signal transducing histidine kinase"/>
    <property type="match status" value="1"/>
</dbReference>
<keyword evidence="9" id="KW-1133">Transmembrane helix</keyword>
<comment type="catalytic activity">
    <reaction evidence="1">
        <text>ATP + protein L-histidine = ADP + protein N-phospho-L-histidine.</text>
        <dbReference type="EC" id="2.7.13.3"/>
    </reaction>
</comment>
<evidence type="ECO:0000259" key="10">
    <source>
        <dbReference type="PROSITE" id="PS50109"/>
    </source>
</evidence>
<keyword evidence="12" id="KW-1185">Reference proteome</keyword>
<proteinExistence type="predicted"/>
<keyword evidence="9" id="KW-0472">Membrane</keyword>
<dbReference type="InterPro" id="IPR003661">
    <property type="entry name" value="HisK_dim/P_dom"/>
</dbReference>